<name>A0A9Q3HGT0_9BASI</name>
<evidence type="ECO:0000313" key="3">
    <source>
        <dbReference type="Proteomes" id="UP000765509"/>
    </source>
</evidence>
<protein>
    <submittedName>
        <fullName evidence="2">Uncharacterized protein</fullName>
    </submittedName>
</protein>
<dbReference type="Proteomes" id="UP000765509">
    <property type="component" value="Unassembled WGS sequence"/>
</dbReference>
<sequence>MTIIQKEGKSHTNTDGLGRWPLDNVKSNPAYDPEVASKIPIRFMEIGRKKNFRFSEWAQTPDSEDTESEGTETPILGIRSYKLNNEFCSAVMNTYAKKKQCDILLQLLQQKYRIPELESQLEETWLRD</sequence>
<dbReference type="EMBL" id="AVOT02016622">
    <property type="protein sequence ID" value="MBW0502029.1"/>
    <property type="molecule type" value="Genomic_DNA"/>
</dbReference>
<comment type="caution">
    <text evidence="2">The sequence shown here is derived from an EMBL/GenBank/DDBJ whole genome shotgun (WGS) entry which is preliminary data.</text>
</comment>
<evidence type="ECO:0000313" key="2">
    <source>
        <dbReference type="EMBL" id="MBW0502029.1"/>
    </source>
</evidence>
<dbReference type="AlphaFoldDB" id="A0A9Q3HGT0"/>
<keyword evidence="3" id="KW-1185">Reference proteome</keyword>
<organism evidence="2 3">
    <name type="scientific">Austropuccinia psidii MF-1</name>
    <dbReference type="NCBI Taxonomy" id="1389203"/>
    <lineage>
        <taxon>Eukaryota</taxon>
        <taxon>Fungi</taxon>
        <taxon>Dikarya</taxon>
        <taxon>Basidiomycota</taxon>
        <taxon>Pucciniomycotina</taxon>
        <taxon>Pucciniomycetes</taxon>
        <taxon>Pucciniales</taxon>
        <taxon>Sphaerophragmiaceae</taxon>
        <taxon>Austropuccinia</taxon>
    </lineage>
</organism>
<evidence type="ECO:0000256" key="1">
    <source>
        <dbReference type="SAM" id="MobiDB-lite"/>
    </source>
</evidence>
<gene>
    <name evidence="2" type="ORF">O181_041744</name>
</gene>
<feature type="compositionally biased region" description="Basic and acidic residues" evidence="1">
    <location>
        <begin position="1"/>
        <end position="12"/>
    </location>
</feature>
<feature type="region of interest" description="Disordered" evidence="1">
    <location>
        <begin position="1"/>
        <end position="23"/>
    </location>
</feature>
<accession>A0A9Q3HGT0</accession>
<proteinExistence type="predicted"/>
<dbReference type="OrthoDB" id="420169at2759"/>
<reference evidence="2" key="1">
    <citation type="submission" date="2021-03" db="EMBL/GenBank/DDBJ databases">
        <title>Draft genome sequence of rust myrtle Austropuccinia psidii MF-1, a brazilian biotype.</title>
        <authorList>
            <person name="Quecine M.C."/>
            <person name="Pachon D.M.R."/>
            <person name="Bonatelli M.L."/>
            <person name="Correr F.H."/>
            <person name="Franceschini L.M."/>
            <person name="Leite T.F."/>
            <person name="Margarido G.R.A."/>
            <person name="Almeida C.A."/>
            <person name="Ferrarezi J.A."/>
            <person name="Labate C.A."/>
        </authorList>
    </citation>
    <scope>NUCLEOTIDE SEQUENCE</scope>
    <source>
        <strain evidence="2">MF-1</strain>
    </source>
</reference>